<organism evidence="2 3">
    <name type="scientific">Sphingobacterium siyangense</name>
    <dbReference type="NCBI Taxonomy" id="459529"/>
    <lineage>
        <taxon>Bacteria</taxon>
        <taxon>Pseudomonadati</taxon>
        <taxon>Bacteroidota</taxon>
        <taxon>Sphingobacteriia</taxon>
        <taxon>Sphingobacteriales</taxon>
        <taxon>Sphingobacteriaceae</taxon>
        <taxon>Sphingobacterium</taxon>
    </lineage>
</organism>
<evidence type="ECO:0000313" key="3">
    <source>
        <dbReference type="Proteomes" id="UP000315908"/>
    </source>
</evidence>
<evidence type="ECO:0000256" key="1">
    <source>
        <dbReference type="SAM" id="Phobius"/>
    </source>
</evidence>
<name>A0A562MVX9_9SPHI</name>
<accession>A0A562MVX9</accession>
<reference evidence="2 3" key="1">
    <citation type="journal article" date="2015" name="Stand. Genomic Sci.">
        <title>Genomic Encyclopedia of Bacterial and Archaeal Type Strains, Phase III: the genomes of soil and plant-associated and newly described type strains.</title>
        <authorList>
            <person name="Whitman W.B."/>
            <person name="Woyke T."/>
            <person name="Klenk H.P."/>
            <person name="Zhou Y."/>
            <person name="Lilburn T.G."/>
            <person name="Beck B.J."/>
            <person name="De Vos P."/>
            <person name="Vandamme P."/>
            <person name="Eisen J.A."/>
            <person name="Garrity G."/>
            <person name="Hugenholtz P."/>
            <person name="Kyrpides N.C."/>
        </authorList>
    </citation>
    <scope>NUCLEOTIDE SEQUENCE [LARGE SCALE GENOMIC DNA]</scope>
    <source>
        <strain evidence="2 3">CGMCC 1.6855</strain>
    </source>
</reference>
<dbReference type="RefSeq" id="WP_145327320.1">
    <property type="nucleotide sequence ID" value="NZ_DAMALA010000008.1"/>
</dbReference>
<dbReference type="EMBL" id="VLKR01000003">
    <property type="protein sequence ID" value="TWI24063.1"/>
    <property type="molecule type" value="Genomic_DNA"/>
</dbReference>
<comment type="caution">
    <text evidence="2">The sequence shown here is derived from an EMBL/GenBank/DDBJ whole genome shotgun (WGS) entry which is preliminary data.</text>
</comment>
<keyword evidence="1" id="KW-0812">Transmembrane</keyword>
<keyword evidence="1" id="KW-1133">Transmembrane helix</keyword>
<evidence type="ECO:0000313" key="2">
    <source>
        <dbReference type="EMBL" id="TWI24063.1"/>
    </source>
</evidence>
<feature type="transmembrane region" description="Helical" evidence="1">
    <location>
        <begin position="43"/>
        <end position="68"/>
    </location>
</feature>
<sequence>MATKTTFSINSKTITKAFQDLFDSFKSSRLKVSSKNGQEYLNISLLLAVIIGIIFPVAFIALIILSLIAPIEIAILQEVKEEPANQKMIELK</sequence>
<dbReference type="OrthoDB" id="712827at2"/>
<keyword evidence="1" id="KW-0472">Membrane</keyword>
<protein>
    <submittedName>
        <fullName evidence="2">Uncharacterized protein DUF4342</fullName>
    </submittedName>
</protein>
<dbReference type="Proteomes" id="UP000315908">
    <property type="component" value="Unassembled WGS sequence"/>
</dbReference>
<gene>
    <name evidence="2" type="ORF">IQ31_01081</name>
</gene>
<proteinExistence type="predicted"/>
<dbReference type="AlphaFoldDB" id="A0A562MVX9"/>